<dbReference type="AlphaFoldDB" id="A0AAV4DI50"/>
<reference evidence="1 2" key="1">
    <citation type="journal article" date="2021" name="Elife">
        <title>Chloroplast acquisition without the gene transfer in kleptoplastic sea slugs, Plakobranchus ocellatus.</title>
        <authorList>
            <person name="Maeda T."/>
            <person name="Takahashi S."/>
            <person name="Yoshida T."/>
            <person name="Shimamura S."/>
            <person name="Takaki Y."/>
            <person name="Nagai Y."/>
            <person name="Toyoda A."/>
            <person name="Suzuki Y."/>
            <person name="Arimoto A."/>
            <person name="Ishii H."/>
            <person name="Satoh N."/>
            <person name="Nishiyama T."/>
            <person name="Hasebe M."/>
            <person name="Maruyama T."/>
            <person name="Minagawa J."/>
            <person name="Obokata J."/>
            <person name="Shigenobu S."/>
        </authorList>
    </citation>
    <scope>NUCLEOTIDE SEQUENCE [LARGE SCALE GENOMIC DNA]</scope>
</reference>
<protein>
    <submittedName>
        <fullName evidence="1">Zinc finger protein</fullName>
    </submittedName>
</protein>
<dbReference type="InterPro" id="IPR053134">
    <property type="entry name" value="RNA-dir_DNA_polymerase"/>
</dbReference>
<organism evidence="1 2">
    <name type="scientific">Plakobranchus ocellatus</name>
    <dbReference type="NCBI Taxonomy" id="259542"/>
    <lineage>
        <taxon>Eukaryota</taxon>
        <taxon>Metazoa</taxon>
        <taxon>Spiralia</taxon>
        <taxon>Lophotrochozoa</taxon>
        <taxon>Mollusca</taxon>
        <taxon>Gastropoda</taxon>
        <taxon>Heterobranchia</taxon>
        <taxon>Euthyneura</taxon>
        <taxon>Panpulmonata</taxon>
        <taxon>Sacoglossa</taxon>
        <taxon>Placobranchoidea</taxon>
        <taxon>Plakobranchidae</taxon>
        <taxon>Plakobranchus</taxon>
    </lineage>
</organism>
<dbReference type="SUPFAM" id="SSF56672">
    <property type="entry name" value="DNA/RNA polymerases"/>
    <property type="match status" value="2"/>
</dbReference>
<dbReference type="Gene3D" id="3.10.10.10">
    <property type="entry name" value="HIV Type 1 Reverse Transcriptase, subunit A, domain 1"/>
    <property type="match status" value="2"/>
</dbReference>
<dbReference type="PANTHER" id="PTHR24559">
    <property type="entry name" value="TRANSPOSON TY3-I GAG-POL POLYPROTEIN"/>
    <property type="match status" value="1"/>
</dbReference>
<accession>A0AAV4DI50</accession>
<dbReference type="PANTHER" id="PTHR24559:SF454">
    <property type="entry name" value="RIBONUCLEASE H"/>
    <property type="match status" value="1"/>
</dbReference>
<sequence length="218" mass="24013">MGGKEKTFHANLYIARDQTPAKQIQMKGRKGAAPLYPLQRSPRYSVDGGTLHRADVINSCATTPVPSALRDEANSTRQTQKDGRLGVIRESSSPYASPVVVVKKKDGTAGGGSFNVPSIFSDRPGTASTEEHCIELTSSIPVRQRPYPVPYAMRQTLRDKLRKMEDLGVIRESSSPYASPVVVVKKKDGTNHVCIDYRRLNKLTIFDPQLMTPPADIF</sequence>
<comment type="caution">
    <text evidence="1">The sequence shown here is derived from an EMBL/GenBank/DDBJ whole genome shotgun (WGS) entry which is preliminary data.</text>
</comment>
<keyword evidence="2" id="KW-1185">Reference proteome</keyword>
<dbReference type="InterPro" id="IPR043502">
    <property type="entry name" value="DNA/RNA_pol_sf"/>
</dbReference>
<gene>
    <name evidence="1" type="ORF">PoB_007031500</name>
</gene>
<proteinExistence type="predicted"/>
<evidence type="ECO:0000313" key="1">
    <source>
        <dbReference type="EMBL" id="GFO43810.1"/>
    </source>
</evidence>
<dbReference type="EMBL" id="BLXT01007908">
    <property type="protein sequence ID" value="GFO43810.1"/>
    <property type="molecule type" value="Genomic_DNA"/>
</dbReference>
<dbReference type="Proteomes" id="UP000735302">
    <property type="component" value="Unassembled WGS sequence"/>
</dbReference>
<evidence type="ECO:0000313" key="2">
    <source>
        <dbReference type="Proteomes" id="UP000735302"/>
    </source>
</evidence>
<name>A0AAV4DI50_9GAST</name>